<organism evidence="2 3">
    <name type="scientific">Acrodontium crateriforme</name>
    <dbReference type="NCBI Taxonomy" id="150365"/>
    <lineage>
        <taxon>Eukaryota</taxon>
        <taxon>Fungi</taxon>
        <taxon>Dikarya</taxon>
        <taxon>Ascomycota</taxon>
        <taxon>Pezizomycotina</taxon>
        <taxon>Dothideomycetes</taxon>
        <taxon>Dothideomycetidae</taxon>
        <taxon>Mycosphaerellales</taxon>
        <taxon>Teratosphaeriaceae</taxon>
        <taxon>Acrodontium</taxon>
    </lineage>
</organism>
<dbReference type="InterPro" id="IPR002877">
    <property type="entry name" value="RNA_MeTrfase_FtsJ_dom"/>
</dbReference>
<dbReference type="GO" id="GO:0032259">
    <property type="term" value="P:methylation"/>
    <property type="evidence" value="ECO:0007669"/>
    <property type="project" value="InterPro"/>
</dbReference>
<keyword evidence="3" id="KW-1185">Reference proteome</keyword>
<dbReference type="Proteomes" id="UP001303373">
    <property type="component" value="Chromosome 8"/>
</dbReference>
<proteinExistence type="predicted"/>
<sequence length="394" mass="44318">MVMGVSSNSSLSTALHDVSRSLTDVVGPQQIDIVTRMQEQRANGIIVEYLLERVEEFRKLCQLREEGWKNPEGDQFFKRQRASADAGNPETARRFYDMMQRIGHELQNSTGILTVPKSQQGNPNFLDLCVAPGGFLHAAMELNRHASATAYSLPVEDGGHEVLLPEHHSIKVKLLDITMLAADLGLVNIPKEHLDRNNFLPREFSDGRVFDIVFCDGQVLRTHKRAAYREKREARRLTVTQLALGLEHVKPGGTIVILLHKLEAVDTVELLSQFNRFASITLFKPAKCHAKRSSFYLVASKIQTEHPEVITAIQSWKHTWAVATFGGDEDYEEIVRKDNSQAERILDDFGSELVRLGRKIWDIQARALAKAPFITGSSVRTGLAVQYCRKGPPR</sequence>
<dbReference type="SUPFAM" id="SSF53335">
    <property type="entry name" value="S-adenosyl-L-methionine-dependent methyltransferases"/>
    <property type="match status" value="1"/>
</dbReference>
<feature type="domain" description="Ribosomal RNA methyltransferase FtsJ" evidence="1">
    <location>
        <begin position="123"/>
        <end position="300"/>
    </location>
</feature>
<accession>A0AAQ3RBF5</accession>
<evidence type="ECO:0000313" key="2">
    <source>
        <dbReference type="EMBL" id="WPH02475.1"/>
    </source>
</evidence>
<dbReference type="EMBL" id="CP138587">
    <property type="protein sequence ID" value="WPH02475.1"/>
    <property type="molecule type" value="Genomic_DNA"/>
</dbReference>
<reference evidence="2 3" key="1">
    <citation type="submission" date="2023-11" db="EMBL/GenBank/DDBJ databases">
        <title>An acidophilic fungus is an integral part of prey digestion in a carnivorous sundew plant.</title>
        <authorList>
            <person name="Tsai I.J."/>
        </authorList>
    </citation>
    <scope>NUCLEOTIDE SEQUENCE [LARGE SCALE GENOMIC DNA]</scope>
    <source>
        <strain evidence="2">169a</strain>
    </source>
</reference>
<dbReference type="Gene3D" id="3.40.50.150">
    <property type="entry name" value="Vaccinia Virus protein VP39"/>
    <property type="match status" value="1"/>
</dbReference>
<evidence type="ECO:0000313" key="3">
    <source>
        <dbReference type="Proteomes" id="UP001303373"/>
    </source>
</evidence>
<dbReference type="AlphaFoldDB" id="A0AAQ3RBF5"/>
<dbReference type="Pfam" id="PF01728">
    <property type="entry name" value="FtsJ"/>
    <property type="match status" value="1"/>
</dbReference>
<evidence type="ECO:0000259" key="1">
    <source>
        <dbReference type="Pfam" id="PF01728"/>
    </source>
</evidence>
<dbReference type="GO" id="GO:0008168">
    <property type="term" value="F:methyltransferase activity"/>
    <property type="evidence" value="ECO:0007669"/>
    <property type="project" value="InterPro"/>
</dbReference>
<name>A0AAQ3RBF5_9PEZI</name>
<gene>
    <name evidence="2" type="ORF">R9X50_00533900</name>
</gene>
<dbReference type="InterPro" id="IPR029063">
    <property type="entry name" value="SAM-dependent_MTases_sf"/>
</dbReference>
<protein>
    <recommendedName>
        <fullName evidence="1">Ribosomal RNA methyltransferase FtsJ domain-containing protein</fullName>
    </recommendedName>
</protein>